<dbReference type="RefSeq" id="WP_053538446.1">
    <property type="nucleotide sequence ID" value="NZ_JACJQT010000002.1"/>
</dbReference>
<name>A0ABR8BU57_APHFL</name>
<keyword evidence="3" id="KW-1185">Reference proteome</keyword>
<gene>
    <name evidence="2" type="ORF">H6F99_01315</name>
</gene>
<evidence type="ECO:0000256" key="1">
    <source>
        <dbReference type="SAM" id="Coils"/>
    </source>
</evidence>
<proteinExistence type="predicted"/>
<keyword evidence="1" id="KW-0175">Coiled coil</keyword>
<organism evidence="2 3">
    <name type="scientific">Aphanizomenon flos-aquae FACHB-1040</name>
    <dbReference type="NCBI Taxonomy" id="2692887"/>
    <lineage>
        <taxon>Bacteria</taxon>
        <taxon>Bacillati</taxon>
        <taxon>Cyanobacteriota</taxon>
        <taxon>Cyanophyceae</taxon>
        <taxon>Nostocales</taxon>
        <taxon>Aphanizomenonaceae</taxon>
        <taxon>Aphanizomenon</taxon>
    </lineage>
</organism>
<sequence>MIFILPFLVSAVSVAVGGFIGVLTTHTAGEKDRQAAKHHRQVANELVEKYANIKKQYYELADESQKQIDDLTRQIALGEIEKDCLRLALRLQQSLIYLMWEIDKEPTAEILNQFKLAVEQTNYVLYQLNEELIIVPSDYYQRISGVVPKPERRLPQRFSFINNPELEDIYNRIYNSGNRLLQYLNETRNRRIKECDIIKKLQNFEDNITKALYDLSQYKSQAGLISRLTDILDKINKSAQDTAYLCNVDIRGWDLEFEQLKAKIFQYQKNHDAAKTKTKSN</sequence>
<dbReference type="EMBL" id="JACJQT010000002">
    <property type="protein sequence ID" value="MBD2277009.1"/>
    <property type="molecule type" value="Genomic_DNA"/>
</dbReference>
<evidence type="ECO:0000313" key="2">
    <source>
        <dbReference type="EMBL" id="MBD2277009.1"/>
    </source>
</evidence>
<protein>
    <submittedName>
        <fullName evidence="2">Uncharacterized protein</fullName>
    </submittedName>
</protein>
<reference evidence="2 3" key="1">
    <citation type="journal article" date="2020" name="ISME J.">
        <title>Comparative genomics reveals insights into cyanobacterial evolution and habitat adaptation.</title>
        <authorList>
            <person name="Chen M.Y."/>
            <person name="Teng W.K."/>
            <person name="Zhao L."/>
            <person name="Hu C.X."/>
            <person name="Zhou Y.K."/>
            <person name="Han B.P."/>
            <person name="Song L.R."/>
            <person name="Shu W.S."/>
        </authorList>
    </citation>
    <scope>NUCLEOTIDE SEQUENCE [LARGE SCALE GENOMIC DNA]</scope>
    <source>
        <strain evidence="2 3">FACHB-1040</strain>
    </source>
</reference>
<evidence type="ECO:0000313" key="3">
    <source>
        <dbReference type="Proteomes" id="UP000606721"/>
    </source>
</evidence>
<feature type="coiled-coil region" evidence="1">
    <location>
        <begin position="43"/>
        <end position="81"/>
    </location>
</feature>
<accession>A0ABR8BU57</accession>
<dbReference type="Proteomes" id="UP000606721">
    <property type="component" value="Unassembled WGS sequence"/>
</dbReference>
<comment type="caution">
    <text evidence="2">The sequence shown here is derived from an EMBL/GenBank/DDBJ whole genome shotgun (WGS) entry which is preliminary data.</text>
</comment>